<sequence length="594" mass="64662">MQGAEHNGAATIPLGLYIWRRIRQCGIGSVFGVPGDFNLELLDHIYDVDGLDWIGSSNELNAAYATDGYARAKGGAGCFVTTHGVGEMSAINGLAGSMAEHVKVIQIIGQTSRKMQEDRVMIHHNVGTNPDHQVFSKATESFRCAAATLLSEDTACQEVDRVLRECFVLSKPVCLYVPTDMVSVQVPANKLDLPLNLNVDYDEAELAVATNAILDAIYNAKRPGMLVDTLVRQHDAIPELHDLLDELHIPVFTSVMGKSIVDESHPCFVGTYNGTISAEGVAMAFDACDMIVVLGDLPSDGNTGAFTRKVSNECTVYLNHDEAVVLGRAWFTKMPIKPLLKSLAAEIDPARVLGIDVPVLRAAKGASEMVEHITQAWIWPRLASFFEAGDVVLGETGTTSFGLPHATFPPHVRWITQAYWGSIGYATPAAFGAQVASNEQTAADCRIRARTVLVTGDGSLQLTVQEVGNMIRHNASAIVFIINNAGYTIERAIHGAHNSYNDTVAFDYSHMLQFFGMSASQAKLSFHKAETRSELDVVLRKECVRRPTGLQVIEIVMDKLDIPWSLAKQLTMRGPRFADEMRDSGFAVPGVSTR</sequence>
<dbReference type="InterPro" id="IPR029061">
    <property type="entry name" value="THDP-binding"/>
</dbReference>
<dbReference type="InterPro" id="IPR011766">
    <property type="entry name" value="TPP_enzyme_TPP-bd"/>
</dbReference>
<dbReference type="SUPFAM" id="SSF52518">
    <property type="entry name" value="Thiamin diphosphate-binding fold (THDP-binding)"/>
    <property type="match status" value="2"/>
</dbReference>
<dbReference type="Pfam" id="PF02776">
    <property type="entry name" value="TPP_enzyme_N"/>
    <property type="match status" value="1"/>
</dbReference>
<keyword evidence="6 11" id="KW-0479">Metal-binding</keyword>
<evidence type="ECO:0000256" key="9">
    <source>
        <dbReference type="ARBA" id="ARBA00023052"/>
    </source>
</evidence>
<evidence type="ECO:0000256" key="1">
    <source>
        <dbReference type="ARBA" id="ARBA00001041"/>
    </source>
</evidence>
<dbReference type="GO" id="GO:0030976">
    <property type="term" value="F:thiamine pyrophosphate binding"/>
    <property type="evidence" value="ECO:0007669"/>
    <property type="project" value="InterPro"/>
</dbReference>
<dbReference type="AlphaFoldDB" id="A0A6H0XL59"/>
<evidence type="ECO:0000259" key="13">
    <source>
        <dbReference type="Pfam" id="PF00205"/>
    </source>
</evidence>
<dbReference type="CDD" id="cd02005">
    <property type="entry name" value="TPP_PDC_IPDC"/>
    <property type="match status" value="1"/>
</dbReference>
<proteinExistence type="inferred from homology"/>
<dbReference type="InterPro" id="IPR012110">
    <property type="entry name" value="PDC/IPDC-like"/>
</dbReference>
<evidence type="ECO:0000259" key="15">
    <source>
        <dbReference type="Pfam" id="PF02776"/>
    </source>
</evidence>
<dbReference type="Pfam" id="PF02775">
    <property type="entry name" value="TPP_enzyme_C"/>
    <property type="match status" value="1"/>
</dbReference>
<feature type="binding site" evidence="11">
    <location>
        <position position="484"/>
    </location>
    <ligand>
        <name>Mg(2+)</name>
        <dbReference type="ChEBI" id="CHEBI:18420"/>
    </ligand>
</feature>
<comment type="similarity">
    <text evidence="3 12">Belongs to the TPP enzyme family.</text>
</comment>
<comment type="catalytic activity">
    <reaction evidence="1">
        <text>a 2-oxocarboxylate + H(+) = an aldehyde + CO2</text>
        <dbReference type="Rhea" id="RHEA:11628"/>
        <dbReference type="ChEBI" id="CHEBI:15378"/>
        <dbReference type="ChEBI" id="CHEBI:16526"/>
        <dbReference type="ChEBI" id="CHEBI:17478"/>
        <dbReference type="ChEBI" id="CHEBI:35179"/>
        <dbReference type="EC" id="4.1.1.1"/>
    </reaction>
</comment>
<dbReference type="FunFam" id="3.40.50.970:FF:000019">
    <property type="entry name" value="Pyruvate decarboxylase isozyme"/>
    <property type="match status" value="1"/>
</dbReference>
<protein>
    <recommendedName>
        <fullName evidence="5">Pyruvate decarboxylase</fullName>
        <ecNumber evidence="4">4.1.1.1</ecNumber>
    </recommendedName>
</protein>
<evidence type="ECO:0000256" key="2">
    <source>
        <dbReference type="ARBA" id="ARBA00001964"/>
    </source>
</evidence>
<organism evidence="16 17">
    <name type="scientific">Peltaster fructicola</name>
    <dbReference type="NCBI Taxonomy" id="286661"/>
    <lineage>
        <taxon>Eukaryota</taxon>
        <taxon>Fungi</taxon>
        <taxon>Dikarya</taxon>
        <taxon>Ascomycota</taxon>
        <taxon>Pezizomycotina</taxon>
        <taxon>Dothideomycetes</taxon>
        <taxon>Dothideomycetes incertae sedis</taxon>
        <taxon>Peltaster</taxon>
    </lineage>
</organism>
<evidence type="ECO:0000256" key="6">
    <source>
        <dbReference type="ARBA" id="ARBA00022723"/>
    </source>
</evidence>
<evidence type="ECO:0000256" key="5">
    <source>
        <dbReference type="ARBA" id="ARBA00014422"/>
    </source>
</evidence>
<dbReference type="InterPro" id="IPR012001">
    <property type="entry name" value="Thiamin_PyroP_enz_TPP-bd_dom"/>
</dbReference>
<dbReference type="InterPro" id="IPR047214">
    <property type="entry name" value="TPP_PDC_IPDC"/>
</dbReference>
<gene>
    <name evidence="16" type="ORF">AMS68_000999</name>
</gene>
<dbReference type="PANTHER" id="PTHR43452">
    <property type="entry name" value="PYRUVATE DECARBOXYLASE"/>
    <property type="match status" value="1"/>
</dbReference>
<evidence type="ECO:0000256" key="8">
    <source>
        <dbReference type="ARBA" id="ARBA00022842"/>
    </source>
</evidence>
<dbReference type="FunFam" id="3.40.50.970:FF:000024">
    <property type="entry name" value="Pyruvate decarboxylase isozyme"/>
    <property type="match status" value="1"/>
</dbReference>
<dbReference type="InterPro" id="IPR012000">
    <property type="entry name" value="Thiamin_PyroP_enz_cen_dom"/>
</dbReference>
<dbReference type="OrthoDB" id="308383at2759"/>
<dbReference type="InterPro" id="IPR029035">
    <property type="entry name" value="DHS-like_NAD/FAD-binding_dom"/>
</dbReference>
<dbReference type="GO" id="GO:0004737">
    <property type="term" value="F:pyruvate decarboxylase activity"/>
    <property type="evidence" value="ECO:0007669"/>
    <property type="project" value="UniProtKB-EC"/>
</dbReference>
<dbReference type="SUPFAM" id="SSF52467">
    <property type="entry name" value="DHS-like NAD/FAD-binding domain"/>
    <property type="match status" value="1"/>
</dbReference>
<keyword evidence="10" id="KW-0456">Lyase</keyword>
<dbReference type="Pfam" id="PF00205">
    <property type="entry name" value="TPP_enzyme_M"/>
    <property type="match status" value="1"/>
</dbReference>
<evidence type="ECO:0000259" key="14">
    <source>
        <dbReference type="Pfam" id="PF02775"/>
    </source>
</evidence>
<feature type="binding site" evidence="11">
    <location>
        <position position="457"/>
    </location>
    <ligand>
        <name>Mg(2+)</name>
        <dbReference type="ChEBI" id="CHEBI:18420"/>
    </ligand>
</feature>
<dbReference type="InterPro" id="IPR047213">
    <property type="entry name" value="TPP_PYR_PDC_IPDC-like"/>
</dbReference>
<dbReference type="Proteomes" id="UP000503462">
    <property type="component" value="Chromosome 1"/>
</dbReference>
<accession>A0A6H0XL59</accession>
<keyword evidence="9 12" id="KW-0786">Thiamine pyrophosphate</keyword>
<keyword evidence="8 11" id="KW-0460">Magnesium</keyword>
<name>A0A6H0XL59_9PEZI</name>
<feature type="binding site" evidence="11">
    <location>
        <position position="486"/>
    </location>
    <ligand>
        <name>Mg(2+)</name>
        <dbReference type="ChEBI" id="CHEBI:18420"/>
    </ligand>
</feature>
<dbReference type="GO" id="GO:0000949">
    <property type="term" value="P:aromatic amino acid family catabolic process to alcohol via Ehrlich pathway"/>
    <property type="evidence" value="ECO:0007669"/>
    <property type="project" value="TreeGrafter"/>
</dbReference>
<dbReference type="Gene3D" id="3.40.50.1220">
    <property type="entry name" value="TPP-binding domain"/>
    <property type="match status" value="1"/>
</dbReference>
<evidence type="ECO:0000313" key="17">
    <source>
        <dbReference type="Proteomes" id="UP000503462"/>
    </source>
</evidence>
<feature type="domain" description="Thiamine pyrophosphate enzyme TPP-binding" evidence="14">
    <location>
        <begin position="405"/>
        <end position="518"/>
    </location>
</feature>
<evidence type="ECO:0000256" key="10">
    <source>
        <dbReference type="ARBA" id="ARBA00023239"/>
    </source>
</evidence>
<comment type="cofactor">
    <cofactor evidence="2">
        <name>thiamine diphosphate</name>
        <dbReference type="ChEBI" id="CHEBI:58937"/>
    </cofactor>
</comment>
<keyword evidence="17" id="KW-1185">Reference proteome</keyword>
<evidence type="ECO:0000256" key="7">
    <source>
        <dbReference type="ARBA" id="ARBA00022793"/>
    </source>
</evidence>
<dbReference type="EC" id="4.1.1.1" evidence="4"/>
<feature type="domain" description="Thiamine pyrophosphate enzyme N-terminal TPP-binding" evidence="15">
    <location>
        <begin position="17"/>
        <end position="123"/>
    </location>
</feature>
<evidence type="ECO:0000256" key="11">
    <source>
        <dbReference type="PIRSR" id="PIRSR036565-2"/>
    </source>
</evidence>
<comment type="cofactor">
    <cofactor evidence="11">
        <name>Mg(2+)</name>
        <dbReference type="ChEBI" id="CHEBI:18420"/>
    </cofactor>
    <text evidence="11">Binds 1 Mg(2+) per subunit.</text>
</comment>
<dbReference type="PANTHER" id="PTHR43452:SF30">
    <property type="entry name" value="PYRUVATE DECARBOXYLASE ISOZYME 1-RELATED"/>
    <property type="match status" value="1"/>
</dbReference>
<dbReference type="CDD" id="cd07038">
    <property type="entry name" value="TPP_PYR_PDC_IPDC_like"/>
    <property type="match status" value="1"/>
</dbReference>
<dbReference type="GO" id="GO:0005829">
    <property type="term" value="C:cytosol"/>
    <property type="evidence" value="ECO:0007669"/>
    <property type="project" value="TreeGrafter"/>
</dbReference>
<dbReference type="GO" id="GO:0005634">
    <property type="term" value="C:nucleus"/>
    <property type="evidence" value="ECO:0007669"/>
    <property type="project" value="TreeGrafter"/>
</dbReference>
<dbReference type="Gene3D" id="3.40.50.970">
    <property type="match status" value="2"/>
</dbReference>
<evidence type="ECO:0000256" key="12">
    <source>
        <dbReference type="RuleBase" id="RU362132"/>
    </source>
</evidence>
<dbReference type="GO" id="GO:0000287">
    <property type="term" value="F:magnesium ion binding"/>
    <property type="evidence" value="ECO:0007669"/>
    <property type="project" value="InterPro"/>
</dbReference>
<evidence type="ECO:0000256" key="4">
    <source>
        <dbReference type="ARBA" id="ARBA00013202"/>
    </source>
</evidence>
<feature type="domain" description="Thiamine pyrophosphate enzyme central" evidence="13">
    <location>
        <begin position="211"/>
        <end position="323"/>
    </location>
</feature>
<dbReference type="EMBL" id="CP051139">
    <property type="protein sequence ID" value="QIW95481.1"/>
    <property type="molecule type" value="Genomic_DNA"/>
</dbReference>
<dbReference type="PIRSF" id="PIRSF036565">
    <property type="entry name" value="Pyruvt_ip_decrb"/>
    <property type="match status" value="1"/>
</dbReference>
<evidence type="ECO:0000256" key="3">
    <source>
        <dbReference type="ARBA" id="ARBA00007812"/>
    </source>
</evidence>
<keyword evidence="7" id="KW-0210">Decarboxylase</keyword>
<reference evidence="16 17" key="1">
    <citation type="journal article" date="2016" name="Sci. Rep.">
        <title>Peltaster fructicola genome reveals evolution from an invasive phytopathogen to an ectophytic parasite.</title>
        <authorList>
            <person name="Xu C."/>
            <person name="Chen H."/>
            <person name="Gleason M.L."/>
            <person name="Xu J.R."/>
            <person name="Liu H."/>
            <person name="Zhang R."/>
            <person name="Sun G."/>
        </authorList>
    </citation>
    <scope>NUCLEOTIDE SEQUENCE [LARGE SCALE GENOMIC DNA]</scope>
    <source>
        <strain evidence="16 17">LNHT1506</strain>
    </source>
</reference>
<evidence type="ECO:0000313" key="16">
    <source>
        <dbReference type="EMBL" id="QIW95481.1"/>
    </source>
</evidence>